<dbReference type="PANTHER" id="PTHR34322:SF2">
    <property type="entry name" value="TRANSPOSASE IS200-LIKE DOMAIN-CONTAINING PROTEIN"/>
    <property type="match status" value="1"/>
</dbReference>
<dbReference type="Proteomes" id="UP000006327">
    <property type="component" value="Unassembled WGS sequence"/>
</dbReference>
<evidence type="ECO:0000313" key="3">
    <source>
        <dbReference type="Proteomes" id="UP000006327"/>
    </source>
</evidence>
<comment type="caution">
    <text evidence="2">The sequence shown here is derived from an EMBL/GenBank/DDBJ whole genome shotgun (WGS) entry which is preliminary data.</text>
</comment>
<dbReference type="InterPro" id="IPR036515">
    <property type="entry name" value="Transposase_17_sf"/>
</dbReference>
<dbReference type="RefSeq" id="WP_007622131.1">
    <property type="nucleotide sequence ID" value="NZ_BAEO01000051.1"/>
</dbReference>
<dbReference type="GO" id="GO:0004803">
    <property type="term" value="F:transposase activity"/>
    <property type="evidence" value="ECO:0007669"/>
    <property type="project" value="InterPro"/>
</dbReference>
<proteinExistence type="predicted"/>
<accession>K6YUF6</accession>
<dbReference type="AlphaFoldDB" id="K6YUF6"/>
<organism evidence="2 3">
    <name type="scientific">Paraglaciecola arctica BSs20135</name>
    <dbReference type="NCBI Taxonomy" id="493475"/>
    <lineage>
        <taxon>Bacteria</taxon>
        <taxon>Pseudomonadati</taxon>
        <taxon>Pseudomonadota</taxon>
        <taxon>Gammaproteobacteria</taxon>
        <taxon>Alteromonadales</taxon>
        <taxon>Alteromonadaceae</taxon>
        <taxon>Paraglaciecola</taxon>
    </lineage>
</organism>
<feature type="domain" description="Transposase IS200-like" evidence="1">
    <location>
        <begin position="9"/>
        <end position="124"/>
    </location>
</feature>
<dbReference type="InterPro" id="IPR002686">
    <property type="entry name" value="Transposase_17"/>
</dbReference>
<dbReference type="STRING" id="493475.GARC_3365"/>
<protein>
    <recommendedName>
        <fullName evidence="1">Transposase IS200-like domain-containing protein</fullName>
    </recommendedName>
</protein>
<dbReference type="eggNOG" id="COG1943">
    <property type="taxonomic scope" value="Bacteria"/>
</dbReference>
<dbReference type="SUPFAM" id="SSF143422">
    <property type="entry name" value="Transposase IS200-like"/>
    <property type="match status" value="1"/>
</dbReference>
<dbReference type="OrthoDB" id="9814067at2"/>
<keyword evidence="3" id="KW-1185">Reference proteome</keyword>
<dbReference type="Pfam" id="PF01797">
    <property type="entry name" value="Y1_Tnp"/>
    <property type="match status" value="1"/>
</dbReference>
<dbReference type="EMBL" id="BAEO01000051">
    <property type="protein sequence ID" value="GAC20323.1"/>
    <property type="molecule type" value="Genomic_DNA"/>
</dbReference>
<reference evidence="2 3" key="1">
    <citation type="journal article" date="2017" name="Antonie Van Leeuwenhoek">
        <title>Rhizobium rhizosphaerae sp. nov., a novel species isolated from rice rhizosphere.</title>
        <authorList>
            <person name="Zhao J.J."/>
            <person name="Zhang J."/>
            <person name="Zhang R.J."/>
            <person name="Zhang C.W."/>
            <person name="Yin H.Q."/>
            <person name="Zhang X.X."/>
        </authorList>
    </citation>
    <scope>NUCLEOTIDE SEQUENCE [LARGE SCALE GENOMIC DNA]</scope>
    <source>
        <strain evidence="2 3">BSs20135</strain>
    </source>
</reference>
<name>K6YUF6_9ALTE</name>
<sequence length="234" mass="27155">MARRLRVSSAGVPEHIIQRGNNRQAIFACEEDMQAYIGWLKTYSKKYKVSVHAWVLMTNHVHLLCTPSSADGISQMMQSLGRMYVMYFNRSYKRTGTLWEGRFKSCLVQEETYLMQVYRYIEMNPVRASMVNEPADYFWSSYQCNALGKKSDLLTPHSIYTRLGRNPKERQLVYRGLYTEQIEGKLLEDIRQATNKGLAIGNDDFFADIESLTGRLVVEGKRGRPVGWRKKKND</sequence>
<evidence type="ECO:0000259" key="1">
    <source>
        <dbReference type="SMART" id="SM01321"/>
    </source>
</evidence>
<dbReference type="GO" id="GO:0006313">
    <property type="term" value="P:DNA transposition"/>
    <property type="evidence" value="ECO:0007669"/>
    <property type="project" value="InterPro"/>
</dbReference>
<dbReference type="SMART" id="SM01321">
    <property type="entry name" value="Y1_Tnp"/>
    <property type="match status" value="1"/>
</dbReference>
<dbReference type="Gene3D" id="3.30.70.1290">
    <property type="entry name" value="Transposase IS200-like"/>
    <property type="match status" value="1"/>
</dbReference>
<dbReference type="GO" id="GO:0003677">
    <property type="term" value="F:DNA binding"/>
    <property type="evidence" value="ECO:0007669"/>
    <property type="project" value="InterPro"/>
</dbReference>
<evidence type="ECO:0000313" key="2">
    <source>
        <dbReference type="EMBL" id="GAC20323.1"/>
    </source>
</evidence>
<dbReference type="PANTHER" id="PTHR34322">
    <property type="entry name" value="TRANSPOSASE, Y1_TNP DOMAIN-CONTAINING"/>
    <property type="match status" value="1"/>
</dbReference>
<gene>
    <name evidence="2" type="ORF">GARC_3365</name>
</gene>